<name>A0A9Q1GE75_SYNKA</name>
<feature type="region of interest" description="Disordered" evidence="1">
    <location>
        <begin position="194"/>
        <end position="263"/>
    </location>
</feature>
<dbReference type="EMBL" id="JAINUF010000001">
    <property type="protein sequence ID" value="KAJ8381602.1"/>
    <property type="molecule type" value="Genomic_DNA"/>
</dbReference>
<feature type="compositionally biased region" description="Low complexity" evidence="1">
    <location>
        <begin position="226"/>
        <end position="237"/>
    </location>
</feature>
<evidence type="ECO:0000313" key="2">
    <source>
        <dbReference type="EMBL" id="KAJ8381602.1"/>
    </source>
</evidence>
<accession>A0A9Q1GE75</accession>
<dbReference type="AlphaFoldDB" id="A0A9Q1GE75"/>
<keyword evidence="3" id="KW-1185">Reference proteome</keyword>
<organism evidence="2 3">
    <name type="scientific">Synaphobranchus kaupii</name>
    <name type="common">Kaup's arrowtooth eel</name>
    <dbReference type="NCBI Taxonomy" id="118154"/>
    <lineage>
        <taxon>Eukaryota</taxon>
        <taxon>Metazoa</taxon>
        <taxon>Chordata</taxon>
        <taxon>Craniata</taxon>
        <taxon>Vertebrata</taxon>
        <taxon>Euteleostomi</taxon>
        <taxon>Actinopterygii</taxon>
        <taxon>Neopterygii</taxon>
        <taxon>Teleostei</taxon>
        <taxon>Anguilliformes</taxon>
        <taxon>Synaphobranchidae</taxon>
        <taxon>Synaphobranchus</taxon>
    </lineage>
</organism>
<evidence type="ECO:0000256" key="1">
    <source>
        <dbReference type="SAM" id="MobiDB-lite"/>
    </source>
</evidence>
<sequence>MTTGRPGSFGGYAYELKPSCFHHILLKKAPQFTSCLSVLQKEKLPKLCSAELTTGSGTVQSRSGAISRKRFSQRSKYSPATACPAPACSVCATRCVSTRTPRPVGAHLQIYRPRPSRETPAACRLQRAKKPPLRSASTPFPPRVSGDASRPTELTDSDGLNLAHKRRDCTRRNVKFKGSVKAIQDAHVRESTPLEILRQAAPPERLTSAPFSPRGFPSPRTRDPPRASLRAAPALTPRNPPLSPADSLARRVRSGRRADQIRG</sequence>
<evidence type="ECO:0000313" key="3">
    <source>
        <dbReference type="Proteomes" id="UP001152622"/>
    </source>
</evidence>
<comment type="caution">
    <text evidence="2">The sequence shown here is derived from an EMBL/GenBank/DDBJ whole genome shotgun (WGS) entry which is preliminary data.</text>
</comment>
<reference evidence="2" key="1">
    <citation type="journal article" date="2023" name="Science">
        <title>Genome structures resolve the early diversification of teleost fishes.</title>
        <authorList>
            <person name="Parey E."/>
            <person name="Louis A."/>
            <person name="Montfort J."/>
            <person name="Bouchez O."/>
            <person name="Roques C."/>
            <person name="Iampietro C."/>
            <person name="Lluch J."/>
            <person name="Castinel A."/>
            <person name="Donnadieu C."/>
            <person name="Desvignes T."/>
            <person name="Floi Bucao C."/>
            <person name="Jouanno E."/>
            <person name="Wen M."/>
            <person name="Mejri S."/>
            <person name="Dirks R."/>
            <person name="Jansen H."/>
            <person name="Henkel C."/>
            <person name="Chen W.J."/>
            <person name="Zahm M."/>
            <person name="Cabau C."/>
            <person name="Klopp C."/>
            <person name="Thompson A.W."/>
            <person name="Robinson-Rechavi M."/>
            <person name="Braasch I."/>
            <person name="Lecointre G."/>
            <person name="Bobe J."/>
            <person name="Postlethwait J.H."/>
            <person name="Berthelot C."/>
            <person name="Roest Crollius H."/>
            <person name="Guiguen Y."/>
        </authorList>
    </citation>
    <scope>NUCLEOTIDE SEQUENCE</scope>
    <source>
        <strain evidence="2">WJC10195</strain>
    </source>
</reference>
<gene>
    <name evidence="2" type="ORF">SKAU_G00023800</name>
</gene>
<proteinExistence type="predicted"/>
<dbReference type="Proteomes" id="UP001152622">
    <property type="component" value="Chromosome 1"/>
</dbReference>
<feature type="region of interest" description="Disordered" evidence="1">
    <location>
        <begin position="112"/>
        <end position="161"/>
    </location>
</feature>
<protein>
    <submittedName>
        <fullName evidence="2">Uncharacterized protein</fullName>
    </submittedName>
</protein>